<feature type="transmembrane region" description="Helical" evidence="2">
    <location>
        <begin position="54"/>
        <end position="71"/>
    </location>
</feature>
<dbReference type="InterPro" id="IPR007251">
    <property type="entry name" value="Iron_permease_Fet4"/>
</dbReference>
<proteinExistence type="predicted"/>
<keyword evidence="2" id="KW-1133">Transmembrane helix</keyword>
<evidence type="ECO:0000256" key="1">
    <source>
        <dbReference type="SAM" id="MobiDB-lite"/>
    </source>
</evidence>
<accession>A0A227NPX1</accession>
<reference evidence="3 4" key="1">
    <citation type="submission" date="2016-11" db="EMBL/GenBank/DDBJ databases">
        <title>Whole genomes of Flavobacteriaceae.</title>
        <authorList>
            <person name="Stine C."/>
            <person name="Li C."/>
            <person name="Tadesse D."/>
        </authorList>
    </citation>
    <scope>NUCLEOTIDE SEQUENCE [LARGE SCALE GENOMIC DNA]</scope>
    <source>
        <strain evidence="3 4">DSM 24704</strain>
    </source>
</reference>
<dbReference type="OrthoDB" id="119761at2"/>
<comment type="caution">
    <text evidence="3">The sequence shown here is derived from an EMBL/GenBank/DDBJ whole genome shotgun (WGS) entry which is preliminary data.</text>
</comment>
<dbReference type="GO" id="GO:0055085">
    <property type="term" value="P:transmembrane transport"/>
    <property type="evidence" value="ECO:0007669"/>
    <property type="project" value="InterPro"/>
</dbReference>
<feature type="transmembrane region" description="Helical" evidence="2">
    <location>
        <begin position="21"/>
        <end position="42"/>
    </location>
</feature>
<dbReference type="EMBL" id="MUGS01000063">
    <property type="protein sequence ID" value="OXE98938.1"/>
    <property type="molecule type" value="Genomic_DNA"/>
</dbReference>
<keyword evidence="2" id="KW-0472">Membrane</keyword>
<dbReference type="Proteomes" id="UP000214684">
    <property type="component" value="Unassembled WGS sequence"/>
</dbReference>
<organism evidence="3 4">
    <name type="scientific">Flavobacterium araucananum</name>
    <dbReference type="NCBI Taxonomy" id="946678"/>
    <lineage>
        <taxon>Bacteria</taxon>
        <taxon>Pseudomonadati</taxon>
        <taxon>Bacteroidota</taxon>
        <taxon>Flavobacteriia</taxon>
        <taxon>Flavobacteriales</taxon>
        <taxon>Flavobacteriaceae</taxon>
        <taxon>Flavobacterium</taxon>
    </lineage>
</organism>
<name>A0A227NPX1_9FLAO</name>
<evidence type="ECO:0008006" key="5">
    <source>
        <dbReference type="Google" id="ProtNLM"/>
    </source>
</evidence>
<protein>
    <recommendedName>
        <fullName evidence="5">Low affinity iron permease family protein</fullName>
    </recommendedName>
</protein>
<gene>
    <name evidence="3" type="ORF">B0A64_22255</name>
</gene>
<sequence>MKTKKKKGNGAFEKFATNVSKAAGSTTAFIGAFLIVVAWAISGPIFNYSETWQLVINTGTTIITFLMVFLIQKAQNKDSLAIQLKLNELVASNEYSSNSLVDIESMTEDEMIIVQKYYRRLSELAKEDESIRNSHSYAEASEQHERKDKNRTKSRTRNITKK</sequence>
<feature type="region of interest" description="Disordered" evidence="1">
    <location>
        <begin position="127"/>
        <end position="162"/>
    </location>
</feature>
<evidence type="ECO:0000256" key="2">
    <source>
        <dbReference type="SAM" id="Phobius"/>
    </source>
</evidence>
<dbReference type="AlphaFoldDB" id="A0A227NPX1"/>
<keyword evidence="2" id="KW-0812">Transmembrane</keyword>
<feature type="compositionally biased region" description="Basic residues" evidence="1">
    <location>
        <begin position="149"/>
        <end position="162"/>
    </location>
</feature>
<keyword evidence="4" id="KW-1185">Reference proteome</keyword>
<evidence type="ECO:0000313" key="3">
    <source>
        <dbReference type="EMBL" id="OXE98938.1"/>
    </source>
</evidence>
<dbReference type="Pfam" id="PF04120">
    <property type="entry name" value="Iron_permease"/>
    <property type="match status" value="1"/>
</dbReference>
<evidence type="ECO:0000313" key="4">
    <source>
        <dbReference type="Proteomes" id="UP000214684"/>
    </source>
</evidence>
<dbReference type="RefSeq" id="WP_089481676.1">
    <property type="nucleotide sequence ID" value="NZ_MUGS01000063.1"/>
</dbReference>